<dbReference type="PANTHER" id="PTHR21077">
    <property type="entry name" value="EME1 PROTEIN"/>
    <property type="match status" value="1"/>
</dbReference>
<keyword evidence="13" id="KW-0460">Magnesium</keyword>
<dbReference type="GeneID" id="113699201"/>
<dbReference type="InterPro" id="IPR033310">
    <property type="entry name" value="Mms4/EME1/EME2"/>
</dbReference>
<dbReference type="OrthoDB" id="343092at2759"/>
<dbReference type="CDD" id="cd20083">
    <property type="entry name" value="XPF_nuclease_EME"/>
    <property type="match status" value="1"/>
</dbReference>
<dbReference type="RefSeq" id="XP_027075190.1">
    <property type="nucleotide sequence ID" value="XM_027219389.2"/>
</dbReference>
<dbReference type="InterPro" id="IPR042530">
    <property type="entry name" value="EME1/EME2_C"/>
</dbReference>
<comment type="subcellular location">
    <subcellularLocation>
        <location evidence="3">Nucleus</location>
    </subcellularLocation>
</comment>
<evidence type="ECO:0000256" key="13">
    <source>
        <dbReference type="ARBA" id="ARBA00022842"/>
    </source>
</evidence>
<dbReference type="Pfam" id="PF02732">
    <property type="entry name" value="ERCC4"/>
    <property type="match status" value="1"/>
</dbReference>
<comment type="similarity">
    <text evidence="4">Belongs to the EME1/MMS4 family.</text>
</comment>
<evidence type="ECO:0000256" key="16">
    <source>
        <dbReference type="ARBA" id="ARBA00023204"/>
    </source>
</evidence>
<evidence type="ECO:0000256" key="2">
    <source>
        <dbReference type="ARBA" id="ARBA00001946"/>
    </source>
</evidence>
<keyword evidence="15" id="KW-0233">DNA recombination</keyword>
<evidence type="ECO:0000256" key="12">
    <source>
        <dbReference type="ARBA" id="ARBA00022837"/>
    </source>
</evidence>
<feature type="compositionally biased region" description="Low complexity" evidence="23">
    <location>
        <begin position="94"/>
        <end position="105"/>
    </location>
</feature>
<keyword evidence="7" id="KW-0479">Metal-binding</keyword>
<feature type="region of interest" description="Disordered" evidence="23">
    <location>
        <begin position="44"/>
        <end position="107"/>
    </location>
</feature>
<keyword evidence="5" id="KW-0132">Cell division</keyword>
<dbReference type="AlphaFoldDB" id="A0A6P6TBB7"/>
<proteinExistence type="inferred from homology"/>
<comment type="cofactor">
    <cofactor evidence="2">
        <name>Mg(2+)</name>
        <dbReference type="ChEBI" id="CHEBI:18420"/>
    </cofactor>
</comment>
<evidence type="ECO:0000313" key="25">
    <source>
        <dbReference type="Proteomes" id="UP001652660"/>
    </source>
</evidence>
<accession>A0A6P6TBB7</accession>
<keyword evidence="6" id="KW-0540">Nuclease</keyword>
<dbReference type="GO" id="GO:0006281">
    <property type="term" value="P:DNA repair"/>
    <property type="evidence" value="ECO:0007669"/>
    <property type="project" value="UniProtKB-KW"/>
</dbReference>
<feature type="compositionally biased region" description="Basic and acidic residues" evidence="23">
    <location>
        <begin position="338"/>
        <end position="355"/>
    </location>
</feature>
<reference evidence="25" key="1">
    <citation type="journal article" date="2025" name="Foods">
        <title>Unveiling the Microbial Signatures of Arabica Coffee Cherries: Insights into Ripeness Specific Diversity, Functional Traits, and Implications for Quality and Safety.</title>
        <authorList>
            <consortium name="RefSeq"/>
            <person name="Tenea G.N."/>
            <person name="Cifuentes V."/>
            <person name="Reyes P."/>
            <person name="Cevallos-Vallejos M."/>
        </authorList>
    </citation>
    <scope>NUCLEOTIDE SEQUENCE [LARGE SCALE GENOMIC DNA]</scope>
</reference>
<keyword evidence="8" id="KW-0255">Endonuclease</keyword>
<comment type="subunit">
    <text evidence="21">Forms a heterodimer with MUS81.</text>
</comment>
<dbReference type="Gene3D" id="1.10.150.670">
    <property type="entry name" value="Crossover junction endonuclease EME1, DNA-binding domain"/>
    <property type="match status" value="1"/>
</dbReference>
<dbReference type="Gene3D" id="3.40.50.10130">
    <property type="match status" value="1"/>
</dbReference>
<evidence type="ECO:0000256" key="8">
    <source>
        <dbReference type="ARBA" id="ARBA00022759"/>
    </source>
</evidence>
<evidence type="ECO:0000256" key="3">
    <source>
        <dbReference type="ARBA" id="ARBA00004123"/>
    </source>
</evidence>
<dbReference type="GO" id="GO:0004519">
    <property type="term" value="F:endonuclease activity"/>
    <property type="evidence" value="ECO:0007669"/>
    <property type="project" value="UniProtKB-KW"/>
</dbReference>
<keyword evidence="17" id="KW-0539">Nucleus</keyword>
<feature type="region of interest" description="Disordered" evidence="23">
    <location>
        <begin position="334"/>
        <end position="355"/>
    </location>
</feature>
<feature type="compositionally biased region" description="Low complexity" evidence="23">
    <location>
        <begin position="62"/>
        <end position="73"/>
    </location>
</feature>
<dbReference type="FunFam" id="1.10.150.670:FF:000007">
    <property type="entry name" value="Crossover junction endonuclease EME1B"/>
    <property type="match status" value="1"/>
</dbReference>
<keyword evidence="14 22" id="KW-0175">Coiled coil</keyword>
<dbReference type="GO" id="GO:0016787">
    <property type="term" value="F:hydrolase activity"/>
    <property type="evidence" value="ECO:0007669"/>
    <property type="project" value="UniProtKB-KW"/>
</dbReference>
<dbReference type="GO" id="GO:0046872">
    <property type="term" value="F:metal ion binding"/>
    <property type="evidence" value="ECO:0007669"/>
    <property type="project" value="UniProtKB-KW"/>
</dbReference>
<keyword evidence="18" id="KW-0469">Meiosis</keyword>
<gene>
    <name evidence="26" type="primary">LOC113699201</name>
</gene>
<organism evidence="25 26">
    <name type="scientific">Coffea arabica</name>
    <name type="common">Arabian coffee</name>
    <dbReference type="NCBI Taxonomy" id="13443"/>
    <lineage>
        <taxon>Eukaryota</taxon>
        <taxon>Viridiplantae</taxon>
        <taxon>Streptophyta</taxon>
        <taxon>Embryophyta</taxon>
        <taxon>Tracheophyta</taxon>
        <taxon>Spermatophyta</taxon>
        <taxon>Magnoliopsida</taxon>
        <taxon>eudicotyledons</taxon>
        <taxon>Gunneridae</taxon>
        <taxon>Pentapetalae</taxon>
        <taxon>asterids</taxon>
        <taxon>lamiids</taxon>
        <taxon>Gentianales</taxon>
        <taxon>Rubiaceae</taxon>
        <taxon>Ixoroideae</taxon>
        <taxon>Gardenieae complex</taxon>
        <taxon>Bertiereae - Coffeeae clade</taxon>
        <taxon>Coffeeae</taxon>
        <taxon>Coffea</taxon>
    </lineage>
</organism>
<evidence type="ECO:0000256" key="6">
    <source>
        <dbReference type="ARBA" id="ARBA00022722"/>
    </source>
</evidence>
<keyword evidence="25" id="KW-1185">Reference proteome</keyword>
<evidence type="ECO:0000256" key="5">
    <source>
        <dbReference type="ARBA" id="ARBA00022618"/>
    </source>
</evidence>
<dbReference type="InterPro" id="IPR006166">
    <property type="entry name" value="ERCC4_domain"/>
</dbReference>
<dbReference type="GO" id="GO:0048476">
    <property type="term" value="C:Holliday junction resolvase complex"/>
    <property type="evidence" value="ECO:0007669"/>
    <property type="project" value="InterPro"/>
</dbReference>
<evidence type="ECO:0000256" key="7">
    <source>
        <dbReference type="ARBA" id="ARBA00022723"/>
    </source>
</evidence>
<reference evidence="26" key="2">
    <citation type="submission" date="2025-08" db="UniProtKB">
        <authorList>
            <consortium name="RefSeq"/>
        </authorList>
    </citation>
    <scope>IDENTIFICATION</scope>
    <source>
        <tissue evidence="26">Leaves</tissue>
    </source>
</reference>
<keyword evidence="19" id="KW-0131">Cell cycle</keyword>
<feature type="domain" description="ERCC4" evidence="24">
    <location>
        <begin position="497"/>
        <end position="653"/>
    </location>
</feature>
<dbReference type="PANTHER" id="PTHR21077:SF5">
    <property type="entry name" value="CROSSOVER JUNCTION ENDONUCLEASE MMS4"/>
    <property type="match status" value="1"/>
</dbReference>
<evidence type="ECO:0000256" key="18">
    <source>
        <dbReference type="ARBA" id="ARBA00023254"/>
    </source>
</evidence>
<evidence type="ECO:0000313" key="26">
    <source>
        <dbReference type="RefSeq" id="XP_027075190.1"/>
    </source>
</evidence>
<evidence type="ECO:0000256" key="14">
    <source>
        <dbReference type="ARBA" id="ARBA00023054"/>
    </source>
</evidence>
<sequence length="795" mass="88587">MSQPEPVNILSDDDDEDDVVAKTGYAKYNRTAPRSENDVVCIDLSTPSPYFPTKKKQRLSDHSANSKPSSSNSTAPLFILDDDVTPQKHPPGTTPTQPVVTETPPNFSHIFSSKLEEASIRKCSYGLDSPPSVVGETPFSDKVSNSEHANGGFSSRNSSSQPLAATADAAGVLFSVYSPPGLNSPPSVVDETPILEKMSNSELAIAEFKRVDSNFQQLAAAVDAPGALFSDCSPPESRLICLQSDNESERGLEAQEADERTGLIVDVAEEFELSSRFVESTLSYGEANQTHLAVVSSLHPCSLEYDLSLVHGTFGDESDRKELMVQVSEPKGKIKSKAISEKGSDSSIRKGRTSKEERLLLKEERKQQKEQDKLEKASQKAEAVELVKLQNEKQKIYLEEEKLEREAQKVEAAESVKLQKEKQKICLQKEKLERAAQKAEAAALKKLQKEEQKIYRQQQKLERAAQIAEAAALKKLAKEKQKWEKGKFAQKTIVAQIDSKIVEMGSIGGHLLTRFAEKGLSYRITSNAIERSIVWTIPVPEQLVQISSEGMVVPYVLLIYGAEEFCNLVMGGTLMDQASRVQYHYPNHTICYLTNRLMAYINKREQDHYKNPSKYEGWKRPPIEEVLAKLATHFTRVHSRLCCDEAELAEHVVGLTHSLASCQYRKKPTPLSVNANGSLVPKDCADRNLIKKNTWLKALVAIPKVQPRFAIAIWKKYPTMKSLLTVYMDPSKSVHEKEFLLQDLTTEGLLGDDRRLGEICSKRIYRVLMAQCGNVITDDVEHGADFFSFTSPLCC</sequence>
<comment type="cofactor">
    <cofactor evidence="1">
        <name>Ca(2+)</name>
        <dbReference type="ChEBI" id="CHEBI:29108"/>
    </cofactor>
</comment>
<dbReference type="InterPro" id="IPR047524">
    <property type="entry name" value="XPF_nuclease_EME1_plant/arthr"/>
</dbReference>
<feature type="region of interest" description="Disordered" evidence="23">
    <location>
        <begin position="136"/>
        <end position="161"/>
    </location>
</feature>
<protein>
    <submittedName>
        <fullName evidence="26">Uncharacterized protein isoform X1</fullName>
    </submittedName>
</protein>
<evidence type="ECO:0000256" key="1">
    <source>
        <dbReference type="ARBA" id="ARBA00001913"/>
    </source>
</evidence>
<dbReference type="GO" id="GO:0003677">
    <property type="term" value="F:DNA binding"/>
    <property type="evidence" value="ECO:0007669"/>
    <property type="project" value="InterPro"/>
</dbReference>
<dbReference type="Proteomes" id="UP001652660">
    <property type="component" value="Chromosome 7c"/>
</dbReference>
<evidence type="ECO:0000256" key="15">
    <source>
        <dbReference type="ARBA" id="ARBA00023172"/>
    </source>
</evidence>
<evidence type="ECO:0000256" key="20">
    <source>
        <dbReference type="ARBA" id="ARBA00059712"/>
    </source>
</evidence>
<evidence type="ECO:0000256" key="21">
    <source>
        <dbReference type="ARBA" id="ARBA00066032"/>
    </source>
</evidence>
<name>A0A6P6TBB7_COFAR</name>
<keyword evidence="16" id="KW-0234">DNA repair</keyword>
<dbReference type="GO" id="GO:0051321">
    <property type="term" value="P:meiotic cell cycle"/>
    <property type="evidence" value="ECO:0007669"/>
    <property type="project" value="UniProtKB-KW"/>
</dbReference>
<keyword evidence="11" id="KW-0378">Hydrolase</keyword>
<keyword evidence="9" id="KW-0227">DNA damage</keyword>
<keyword evidence="12" id="KW-0106">Calcium</keyword>
<dbReference type="GO" id="GO:0051301">
    <property type="term" value="P:cell division"/>
    <property type="evidence" value="ECO:0007669"/>
    <property type="project" value="UniProtKB-KW"/>
</dbReference>
<evidence type="ECO:0000256" key="11">
    <source>
        <dbReference type="ARBA" id="ARBA00022801"/>
    </source>
</evidence>
<evidence type="ECO:0000256" key="9">
    <source>
        <dbReference type="ARBA" id="ARBA00022763"/>
    </source>
</evidence>
<dbReference type="GO" id="GO:0006310">
    <property type="term" value="P:DNA recombination"/>
    <property type="evidence" value="ECO:0007669"/>
    <property type="project" value="UniProtKB-KW"/>
</dbReference>
<dbReference type="Pfam" id="PF21292">
    <property type="entry name" value="EME1-MUS81_C"/>
    <property type="match status" value="1"/>
</dbReference>
<keyword evidence="10" id="KW-0498">Mitosis</keyword>
<evidence type="ECO:0000256" key="19">
    <source>
        <dbReference type="ARBA" id="ARBA00023306"/>
    </source>
</evidence>
<feature type="compositionally biased region" description="Polar residues" evidence="23">
    <location>
        <begin position="142"/>
        <end position="161"/>
    </location>
</feature>
<evidence type="ECO:0000256" key="22">
    <source>
        <dbReference type="SAM" id="Coils"/>
    </source>
</evidence>
<dbReference type="GO" id="GO:0005634">
    <property type="term" value="C:nucleus"/>
    <property type="evidence" value="ECO:0007669"/>
    <property type="project" value="UniProtKB-SubCell"/>
</dbReference>
<comment type="function">
    <text evidence="20">Interacts with MUS81 to form a DNA structure-specific endonuclease with substrate preference for branched DNA structures with a 5'-end at the branch nick. Typical substrates include 3'-flap structures, D-loops, replication forks, nicked Holliday junctions and also intact Holliday junctions with a reduced efficiency. May be required in mitosis for the processing of stalled or collapsed replication fork intermediates. Plays a role in DNA repair and in genotoxic stress-induced homologous recombination (HR) in somatic cells. Mediates a subset of meiotic recombination events that are insensitive to crossover interference.</text>
</comment>
<evidence type="ECO:0000256" key="17">
    <source>
        <dbReference type="ARBA" id="ARBA00023242"/>
    </source>
</evidence>
<evidence type="ECO:0000256" key="10">
    <source>
        <dbReference type="ARBA" id="ARBA00022776"/>
    </source>
</evidence>
<evidence type="ECO:0000256" key="4">
    <source>
        <dbReference type="ARBA" id="ARBA00005313"/>
    </source>
</evidence>
<evidence type="ECO:0000259" key="24">
    <source>
        <dbReference type="Pfam" id="PF02732"/>
    </source>
</evidence>
<evidence type="ECO:0000256" key="23">
    <source>
        <dbReference type="SAM" id="MobiDB-lite"/>
    </source>
</evidence>
<feature type="coiled-coil region" evidence="22">
    <location>
        <begin position="360"/>
        <end position="467"/>
    </location>
</feature>